<accession>A0A8H3KST8</accession>
<reference evidence="1" key="1">
    <citation type="submission" date="2019-10" db="EMBL/GenBank/DDBJ databases">
        <title>Conservation and host-specific expression of non-tandemly repeated heterogenous ribosome RNA gene in arbuscular mycorrhizal fungi.</title>
        <authorList>
            <person name="Maeda T."/>
            <person name="Kobayashi Y."/>
            <person name="Nakagawa T."/>
            <person name="Ezawa T."/>
            <person name="Yamaguchi K."/>
            <person name="Bino T."/>
            <person name="Nishimoto Y."/>
            <person name="Shigenobu S."/>
            <person name="Kawaguchi M."/>
        </authorList>
    </citation>
    <scope>NUCLEOTIDE SEQUENCE</scope>
    <source>
        <strain evidence="1">HR1</strain>
    </source>
</reference>
<gene>
    <name evidence="1" type="ORF">RCL2_000101600</name>
</gene>
<dbReference type="EMBL" id="BLAL01000006">
    <property type="protein sequence ID" value="GES73480.1"/>
    <property type="molecule type" value="Genomic_DNA"/>
</dbReference>
<dbReference type="OrthoDB" id="2305341at2759"/>
<dbReference type="Proteomes" id="UP000615446">
    <property type="component" value="Unassembled WGS sequence"/>
</dbReference>
<dbReference type="AlphaFoldDB" id="A0A8H3KST8"/>
<comment type="caution">
    <text evidence="1">The sequence shown here is derived from an EMBL/GenBank/DDBJ whole genome shotgun (WGS) entry which is preliminary data.</text>
</comment>
<evidence type="ECO:0000313" key="2">
    <source>
        <dbReference type="Proteomes" id="UP000615446"/>
    </source>
</evidence>
<organism evidence="1 2">
    <name type="scientific">Rhizophagus clarus</name>
    <dbReference type="NCBI Taxonomy" id="94130"/>
    <lineage>
        <taxon>Eukaryota</taxon>
        <taxon>Fungi</taxon>
        <taxon>Fungi incertae sedis</taxon>
        <taxon>Mucoromycota</taxon>
        <taxon>Glomeromycotina</taxon>
        <taxon>Glomeromycetes</taxon>
        <taxon>Glomerales</taxon>
        <taxon>Glomeraceae</taxon>
        <taxon>Rhizophagus</taxon>
    </lineage>
</organism>
<name>A0A8H3KST8_9GLOM</name>
<evidence type="ECO:0000313" key="1">
    <source>
        <dbReference type="EMBL" id="GES73480.1"/>
    </source>
</evidence>
<sequence>MRGIVEAGDREELISRILFSIRYVDVAKEKFGLPVTYLEKVPLRSFLERMDGHDVVLDELGISEAEVGFNHWISLLATNVDYVKSEGNKEAYHRHAAIRMPFGASNIRTIKRRFTFTRARSSEDKTNIIYIRGVETFGFDDEINKRLSKILYTRPWPLDRYWCTFNYAWQRSKNIIYGKLECQTCA</sequence>
<proteinExistence type="predicted"/>
<protein>
    <submittedName>
        <fullName evidence="1">Uncharacterized protein</fullName>
    </submittedName>
</protein>